<comment type="caution">
    <text evidence="2">The sequence shown here is derived from an EMBL/GenBank/DDBJ whole genome shotgun (WGS) entry which is preliminary data.</text>
</comment>
<protein>
    <submittedName>
        <fullName evidence="2">Uncharacterized protein</fullName>
    </submittedName>
</protein>
<evidence type="ECO:0000313" key="3">
    <source>
        <dbReference type="Proteomes" id="UP000696280"/>
    </source>
</evidence>
<evidence type="ECO:0000256" key="1">
    <source>
        <dbReference type="SAM" id="MobiDB-lite"/>
    </source>
</evidence>
<reference evidence="2" key="1">
    <citation type="submission" date="2021-07" db="EMBL/GenBank/DDBJ databases">
        <authorList>
            <person name="Durling M."/>
        </authorList>
    </citation>
    <scope>NUCLEOTIDE SEQUENCE</scope>
</reference>
<accession>A0A9N9KP09</accession>
<keyword evidence="3" id="KW-1185">Reference proteome</keyword>
<name>A0A9N9KP09_9HELO</name>
<feature type="compositionally biased region" description="Polar residues" evidence="1">
    <location>
        <begin position="75"/>
        <end position="87"/>
    </location>
</feature>
<sequence length="101" mass="11085">MHPEGSAWLLGTIEIEGAEQETNDASVGSWELPARRYATKILQLQRYDGYRAAADPPLSPPAPPVSHLAQHGNGMETQVQAQARQLSQTPHVIMPDFWVGI</sequence>
<gene>
    <name evidence="2" type="ORF">HYFRA_00007717</name>
</gene>
<dbReference type="EMBL" id="CAJVRL010000014">
    <property type="protein sequence ID" value="CAG8949487.1"/>
    <property type="molecule type" value="Genomic_DNA"/>
</dbReference>
<evidence type="ECO:0000313" key="2">
    <source>
        <dbReference type="EMBL" id="CAG8949487.1"/>
    </source>
</evidence>
<feature type="region of interest" description="Disordered" evidence="1">
    <location>
        <begin position="52"/>
        <end position="87"/>
    </location>
</feature>
<dbReference type="AlphaFoldDB" id="A0A9N9KP09"/>
<proteinExistence type="predicted"/>
<organism evidence="2 3">
    <name type="scientific">Hymenoscyphus fraxineus</name>
    <dbReference type="NCBI Taxonomy" id="746836"/>
    <lineage>
        <taxon>Eukaryota</taxon>
        <taxon>Fungi</taxon>
        <taxon>Dikarya</taxon>
        <taxon>Ascomycota</taxon>
        <taxon>Pezizomycotina</taxon>
        <taxon>Leotiomycetes</taxon>
        <taxon>Helotiales</taxon>
        <taxon>Helotiaceae</taxon>
        <taxon>Hymenoscyphus</taxon>
    </lineage>
</organism>
<dbReference type="Proteomes" id="UP000696280">
    <property type="component" value="Unassembled WGS sequence"/>
</dbReference>